<protein>
    <submittedName>
        <fullName evidence="3">Uncharacterized protein</fullName>
    </submittedName>
</protein>
<comment type="caution">
    <text evidence="3">The sequence shown here is derived from an EMBL/GenBank/DDBJ whole genome shotgun (WGS) entry which is preliminary data.</text>
</comment>
<feature type="transmembrane region" description="Helical" evidence="1">
    <location>
        <begin position="84"/>
        <end position="102"/>
    </location>
</feature>
<dbReference type="Proteomes" id="UP000789595">
    <property type="component" value="Unassembled WGS sequence"/>
</dbReference>
<keyword evidence="2" id="KW-0732">Signal</keyword>
<keyword evidence="1" id="KW-0472">Membrane</keyword>
<dbReference type="AlphaFoldDB" id="A0A8J2WZY9"/>
<evidence type="ECO:0000256" key="2">
    <source>
        <dbReference type="SAM" id="SignalP"/>
    </source>
</evidence>
<dbReference type="EMBL" id="CAKKNE010000004">
    <property type="protein sequence ID" value="CAH0372910.1"/>
    <property type="molecule type" value="Genomic_DNA"/>
</dbReference>
<keyword evidence="1" id="KW-1133">Transmembrane helix</keyword>
<feature type="chain" id="PRO_5035200005" evidence="2">
    <location>
        <begin position="26"/>
        <end position="165"/>
    </location>
</feature>
<evidence type="ECO:0000313" key="3">
    <source>
        <dbReference type="EMBL" id="CAH0372910.1"/>
    </source>
</evidence>
<gene>
    <name evidence="3" type="ORF">PECAL_4P00700</name>
</gene>
<organism evidence="3 4">
    <name type="scientific">Pelagomonas calceolata</name>
    <dbReference type="NCBI Taxonomy" id="35677"/>
    <lineage>
        <taxon>Eukaryota</taxon>
        <taxon>Sar</taxon>
        <taxon>Stramenopiles</taxon>
        <taxon>Ochrophyta</taxon>
        <taxon>Pelagophyceae</taxon>
        <taxon>Pelagomonadales</taxon>
        <taxon>Pelagomonadaceae</taxon>
        <taxon>Pelagomonas</taxon>
    </lineage>
</organism>
<accession>A0A8J2WZY9</accession>
<keyword evidence="1" id="KW-0812">Transmembrane</keyword>
<feature type="signal peptide" evidence="2">
    <location>
        <begin position="1"/>
        <end position="25"/>
    </location>
</feature>
<feature type="transmembrane region" description="Helical" evidence="1">
    <location>
        <begin position="122"/>
        <end position="141"/>
    </location>
</feature>
<sequence>MGTLLLDIALFVSAALLIPPAFIVASKGPIDGIRELVGEDSITAYDEESYVLKHIVFIDCAKNWFLAALYLAAITMEAAAKEKVAILAILLMLLIGAVQVIAPAKESIAPYPSLEGITGNPVFLPICGTQIVLLTLGVLFASPATKKKKPAATRATRASTRAKRS</sequence>
<keyword evidence="4" id="KW-1185">Reference proteome</keyword>
<name>A0A8J2WZY9_9STRA</name>
<proteinExistence type="predicted"/>
<reference evidence="3" key="1">
    <citation type="submission" date="2021-11" db="EMBL/GenBank/DDBJ databases">
        <authorList>
            <consortium name="Genoscope - CEA"/>
            <person name="William W."/>
        </authorList>
    </citation>
    <scope>NUCLEOTIDE SEQUENCE</scope>
</reference>
<evidence type="ECO:0000313" key="4">
    <source>
        <dbReference type="Proteomes" id="UP000789595"/>
    </source>
</evidence>
<evidence type="ECO:0000256" key="1">
    <source>
        <dbReference type="SAM" id="Phobius"/>
    </source>
</evidence>